<accession>A0A919F5N2</accession>
<evidence type="ECO:0000313" key="3">
    <source>
        <dbReference type="Proteomes" id="UP000623958"/>
    </source>
</evidence>
<reference evidence="2" key="2">
    <citation type="submission" date="2020-09" db="EMBL/GenBank/DDBJ databases">
        <authorList>
            <person name="Sun Q."/>
            <person name="Ohkuma M."/>
        </authorList>
    </citation>
    <scope>NUCLEOTIDE SEQUENCE</scope>
    <source>
        <strain evidence="2">JCM 13306</strain>
    </source>
</reference>
<protein>
    <submittedName>
        <fullName evidence="2">TraB/GumN family protein</fullName>
    </submittedName>
</protein>
<dbReference type="InterPro" id="IPR002816">
    <property type="entry name" value="TraB/PrgY/GumN_fam"/>
</dbReference>
<dbReference type="PANTHER" id="PTHR40590:SF1">
    <property type="entry name" value="CYTOPLASMIC PROTEIN"/>
    <property type="match status" value="1"/>
</dbReference>
<keyword evidence="3" id="KW-1185">Reference proteome</keyword>
<dbReference type="PANTHER" id="PTHR40590">
    <property type="entry name" value="CYTOPLASMIC PROTEIN-RELATED"/>
    <property type="match status" value="1"/>
</dbReference>
<organism evidence="2 3">
    <name type="scientific">Xanthomonas boreopolis</name>
    <dbReference type="NCBI Taxonomy" id="86183"/>
    <lineage>
        <taxon>Bacteria</taxon>
        <taxon>Pseudomonadati</taxon>
        <taxon>Pseudomonadota</taxon>
        <taxon>Gammaproteobacteria</taxon>
        <taxon>Lysobacterales</taxon>
        <taxon>Lysobacteraceae</taxon>
        <taxon>Xanthomonas</taxon>
    </lineage>
</organism>
<sequence length="343" mass="38078">MMRGLPAAVLRRAWAGDGRRPGWAVAWMCLLLWLVAAGAPAVAWAENAAHRPPVPLLWKVSKGDAHLYLLGSFHLLKPDDYPLSPEVDRAFADARRLVFELAPDEVDSPDLGRKMMQAGLRKDGSSLRQELDAPTWQKLQAYAARRGLSPELLQTYQAWFVGLTISIAAMTSQGMDPALGLDRHFMQLALKAGKPAIGLERADEQIALLAGMSPEEQRQMLAEALDDADGDAGQTRRLHDAWRRGDADVLWKEMAQDMRRQYPALYRRINVERNDRWVPRLERMLQAAPSRGNAMVVVGALHLLGEDGVVEKLRARGYAVERVAPQGSEGSGDGERAAARQRR</sequence>
<name>A0A919F5N2_9XANT</name>
<comment type="caution">
    <text evidence="2">The sequence shown here is derived from an EMBL/GenBank/DDBJ whole genome shotgun (WGS) entry which is preliminary data.</text>
</comment>
<dbReference type="Pfam" id="PF01963">
    <property type="entry name" value="TraB_PrgY_gumN"/>
    <property type="match status" value="1"/>
</dbReference>
<proteinExistence type="predicted"/>
<dbReference type="AlphaFoldDB" id="A0A919F5N2"/>
<evidence type="ECO:0000313" key="2">
    <source>
        <dbReference type="EMBL" id="GHH48917.1"/>
    </source>
</evidence>
<feature type="compositionally biased region" description="Basic and acidic residues" evidence="1">
    <location>
        <begin position="333"/>
        <end position="343"/>
    </location>
</feature>
<gene>
    <name evidence="2" type="ORF">GCM10009090_07610</name>
</gene>
<dbReference type="CDD" id="cd14789">
    <property type="entry name" value="Tiki"/>
    <property type="match status" value="1"/>
</dbReference>
<dbReference type="InterPro" id="IPR047111">
    <property type="entry name" value="YbaP-like"/>
</dbReference>
<dbReference type="Proteomes" id="UP000623958">
    <property type="component" value="Unassembled WGS sequence"/>
</dbReference>
<dbReference type="EMBL" id="BNBA01000004">
    <property type="protein sequence ID" value="GHH48917.1"/>
    <property type="molecule type" value="Genomic_DNA"/>
</dbReference>
<evidence type="ECO:0000256" key="1">
    <source>
        <dbReference type="SAM" id="MobiDB-lite"/>
    </source>
</evidence>
<feature type="region of interest" description="Disordered" evidence="1">
    <location>
        <begin position="323"/>
        <end position="343"/>
    </location>
</feature>
<reference evidence="2" key="1">
    <citation type="journal article" date="2014" name="Int. J. Syst. Evol. Microbiol.">
        <title>Complete genome sequence of Corynebacterium casei LMG S-19264T (=DSM 44701T), isolated from a smear-ripened cheese.</title>
        <authorList>
            <consortium name="US DOE Joint Genome Institute (JGI-PGF)"/>
            <person name="Walter F."/>
            <person name="Albersmeier A."/>
            <person name="Kalinowski J."/>
            <person name="Ruckert C."/>
        </authorList>
    </citation>
    <scope>NUCLEOTIDE SEQUENCE</scope>
    <source>
        <strain evidence="2">JCM 13306</strain>
    </source>
</reference>